<keyword evidence="2" id="KW-0732">Signal</keyword>
<evidence type="ECO:0000256" key="1">
    <source>
        <dbReference type="SAM" id="Coils"/>
    </source>
</evidence>
<dbReference type="EMBL" id="HBNR01047591">
    <property type="protein sequence ID" value="CAE4609666.1"/>
    <property type="molecule type" value="Transcribed_RNA"/>
</dbReference>
<name>A0A7S4RDU7_9DINO</name>
<accession>A0A7S4RDU7</accession>
<feature type="signal peptide" evidence="2">
    <location>
        <begin position="1"/>
        <end position="20"/>
    </location>
</feature>
<organism evidence="3">
    <name type="scientific">Alexandrium monilatum</name>
    <dbReference type="NCBI Taxonomy" id="311494"/>
    <lineage>
        <taxon>Eukaryota</taxon>
        <taxon>Sar</taxon>
        <taxon>Alveolata</taxon>
        <taxon>Dinophyceae</taxon>
        <taxon>Gonyaulacales</taxon>
        <taxon>Pyrocystaceae</taxon>
        <taxon>Alexandrium</taxon>
    </lineage>
</organism>
<protein>
    <submittedName>
        <fullName evidence="3">Uncharacterized protein</fullName>
    </submittedName>
</protein>
<sequence>MRPFALVLSLALARLPSAASSRRGLAACSCDCCVAEPRREAAVDEDEGWDCVLAQPGLRFDSSPFYAQPSPCGSLCLQAPGDEVFTSTETPEVDAQHYCFVACAPKGGGQRLPQQGGLCQHLPSAASAALRAATQRARPTAAPPLPAAAHFLLHDSAHAAAVAGRASASAVGSATAASGRALTSSAKDPASDKDMLKLAERAREIKRRYTEVADGEVAEIEKFSTRALEAVATAEAAASGAEQAARSAEEAERRVRGVLKNVRRLARAEALRAIPEVLDPLVKKAHQESAREAHKQAEMLEKERFLEAPRAAQRAAAPYKEAMLRAAEEAANYAERGRVYADRAQVLQMEAQAFQRHANLQSSQGNTAEAQRLMLRARALAEQAAYESSAADTDYRNSQSISEINVPEYARLASQAAHHAQVTVDPNTGPPLPPIV</sequence>
<gene>
    <name evidence="3" type="ORF">AMON00008_LOCUS33172</name>
</gene>
<dbReference type="AlphaFoldDB" id="A0A7S4RDU7"/>
<feature type="chain" id="PRO_5030969631" evidence="2">
    <location>
        <begin position="21"/>
        <end position="436"/>
    </location>
</feature>
<evidence type="ECO:0000313" key="3">
    <source>
        <dbReference type="EMBL" id="CAE4609666.1"/>
    </source>
</evidence>
<proteinExistence type="predicted"/>
<reference evidence="3" key="1">
    <citation type="submission" date="2021-01" db="EMBL/GenBank/DDBJ databases">
        <authorList>
            <person name="Corre E."/>
            <person name="Pelletier E."/>
            <person name="Niang G."/>
            <person name="Scheremetjew M."/>
            <person name="Finn R."/>
            <person name="Kale V."/>
            <person name="Holt S."/>
            <person name="Cochrane G."/>
            <person name="Meng A."/>
            <person name="Brown T."/>
            <person name="Cohen L."/>
        </authorList>
    </citation>
    <scope>NUCLEOTIDE SEQUENCE</scope>
    <source>
        <strain evidence="3">CCMP3105</strain>
    </source>
</reference>
<keyword evidence="1" id="KW-0175">Coiled coil</keyword>
<evidence type="ECO:0000256" key="2">
    <source>
        <dbReference type="SAM" id="SignalP"/>
    </source>
</evidence>
<feature type="coiled-coil region" evidence="1">
    <location>
        <begin position="231"/>
        <end position="303"/>
    </location>
</feature>